<evidence type="ECO:0000256" key="1">
    <source>
        <dbReference type="ARBA" id="ARBA00003056"/>
    </source>
</evidence>
<organism evidence="5 6">
    <name type="scientific">Hippocampus comes</name>
    <name type="common">Tiger tail seahorse</name>
    <dbReference type="NCBI Taxonomy" id="109280"/>
    <lineage>
        <taxon>Eukaryota</taxon>
        <taxon>Metazoa</taxon>
        <taxon>Chordata</taxon>
        <taxon>Craniata</taxon>
        <taxon>Vertebrata</taxon>
        <taxon>Euteleostomi</taxon>
        <taxon>Actinopterygii</taxon>
        <taxon>Neopterygii</taxon>
        <taxon>Teleostei</taxon>
        <taxon>Neoteleostei</taxon>
        <taxon>Acanthomorphata</taxon>
        <taxon>Syngnathiaria</taxon>
        <taxon>Syngnathiformes</taxon>
        <taxon>Syngnathoidei</taxon>
        <taxon>Syngnathidae</taxon>
        <taxon>Hippocampus</taxon>
    </lineage>
</organism>
<dbReference type="AlphaFoldDB" id="A0A3Q2Y2Y3"/>
<proteinExistence type="predicted"/>
<dbReference type="Proteomes" id="UP000264820">
    <property type="component" value="Unplaced"/>
</dbReference>
<evidence type="ECO:0000313" key="6">
    <source>
        <dbReference type="Proteomes" id="UP000264820"/>
    </source>
</evidence>
<accession>A0A3Q2Y2Y3</accession>
<reference evidence="5" key="1">
    <citation type="submission" date="2025-08" db="UniProtKB">
        <authorList>
            <consortium name="Ensembl"/>
        </authorList>
    </citation>
    <scope>IDENTIFICATION</scope>
</reference>
<dbReference type="GO" id="GO:0005634">
    <property type="term" value="C:nucleus"/>
    <property type="evidence" value="ECO:0007669"/>
    <property type="project" value="TreeGrafter"/>
</dbReference>
<sequence>ILFHVGIDELRKSFEMAVEKIQGISRLEQLVEELSEKERAKQLKQEKKRQKRKNRRRNRCGLDILDQEAEIKEKDLDEGSLESEDGTCPACDEGEKIPSIACKSFSCSDKQGQHPHKTTTNHPKLTLTSKGGKQVCILHPFSISAGSDCGYSSSIEGSQGGSREGSDVACSEGLCNHEEAGESNEHDCAEDKKEEEATDSCVDCWPHSEDNKPQCKGKKKKRKGSGLRHKQVSEIEWVPSVGLSQWTNPSILDSRPLEANKSLADLLVSDSPLAGFSVVKSLTRVVLFLQDDSEVTSDEEHCLTQDEIQAFLERNSLFYRNRHKYRQLLKDKFTNYCCASDRKTACCHHRCELSAQMIPQGKSL</sequence>
<feature type="coiled-coil region" evidence="4">
    <location>
        <begin position="24"/>
        <end position="57"/>
    </location>
</feature>
<name>A0A3Q2Y2Y3_HIPCM</name>
<evidence type="ECO:0000256" key="2">
    <source>
        <dbReference type="ARBA" id="ARBA00019230"/>
    </source>
</evidence>
<evidence type="ECO:0000256" key="3">
    <source>
        <dbReference type="ARBA" id="ARBA00031743"/>
    </source>
</evidence>
<dbReference type="Ensembl" id="ENSHCOT00000002339.1">
    <property type="protein sequence ID" value="ENSHCOP00000007231.1"/>
    <property type="gene ID" value="ENSHCOG00000009196.1"/>
</dbReference>
<comment type="function">
    <text evidence="1">May be involved in spermatogenesis.</text>
</comment>
<reference evidence="5" key="2">
    <citation type="submission" date="2025-09" db="UniProtKB">
        <authorList>
            <consortium name="Ensembl"/>
        </authorList>
    </citation>
    <scope>IDENTIFICATION</scope>
</reference>
<dbReference type="PANTHER" id="PTHR13601:SF2">
    <property type="entry name" value="GAMETOGENETIN-BINDING PROTEIN 2"/>
    <property type="match status" value="1"/>
</dbReference>
<dbReference type="OMA" id="XDESECT"/>
<protein>
    <recommendedName>
        <fullName evidence="2">Gametogenetin-binding protein 2</fullName>
    </recommendedName>
    <alternativeName>
        <fullName evidence="3">Protein ZNF403</fullName>
    </alternativeName>
</protein>
<dbReference type="STRING" id="109280.ENSHCOP00000007231"/>
<keyword evidence="6" id="KW-1185">Reference proteome</keyword>
<keyword evidence="4" id="KW-0175">Coiled coil</keyword>
<dbReference type="InterPro" id="IPR026073">
    <property type="entry name" value="GGNBP2"/>
</dbReference>
<evidence type="ECO:0000256" key="4">
    <source>
        <dbReference type="SAM" id="Coils"/>
    </source>
</evidence>
<dbReference type="GeneTree" id="ENSGT00390000009552"/>
<dbReference type="PANTHER" id="PTHR13601">
    <property type="entry name" value="GAMETOGENETIN-BINDING PROTEIN 2"/>
    <property type="match status" value="1"/>
</dbReference>
<dbReference type="GO" id="GO:0005737">
    <property type="term" value="C:cytoplasm"/>
    <property type="evidence" value="ECO:0007669"/>
    <property type="project" value="TreeGrafter"/>
</dbReference>
<evidence type="ECO:0000313" key="5">
    <source>
        <dbReference type="Ensembl" id="ENSHCOP00000007231.1"/>
    </source>
</evidence>